<dbReference type="Proteomes" id="UP000436181">
    <property type="component" value="Unassembled WGS sequence"/>
</dbReference>
<dbReference type="PANTHER" id="PTHR13604">
    <property type="entry name" value="DC12-RELATED"/>
    <property type="match status" value="1"/>
</dbReference>
<dbReference type="EMBL" id="WBZJ01000001">
    <property type="protein sequence ID" value="KAB3522988.1"/>
    <property type="molecule type" value="Genomic_DNA"/>
</dbReference>
<keyword evidence="6" id="KW-0238">DNA-binding</keyword>
<keyword evidence="10" id="KW-1185">Reference proteome</keyword>
<dbReference type="PANTHER" id="PTHR13604:SF0">
    <property type="entry name" value="ABASIC SITE PROCESSING PROTEIN HMCES"/>
    <property type="match status" value="1"/>
</dbReference>
<name>A0ABQ6VF84_9CORY</name>
<dbReference type="EC" id="3.4.-.-" evidence="8"/>
<evidence type="ECO:0000256" key="5">
    <source>
        <dbReference type="ARBA" id="ARBA00023124"/>
    </source>
</evidence>
<keyword evidence="7" id="KW-0456">Lyase</keyword>
<organism evidence="9 10">
    <name type="scientific">Corynebacterium zhongnanshanii</name>
    <dbReference type="NCBI Taxonomy" id="2768834"/>
    <lineage>
        <taxon>Bacteria</taxon>
        <taxon>Bacillati</taxon>
        <taxon>Actinomycetota</taxon>
        <taxon>Actinomycetes</taxon>
        <taxon>Mycobacteriales</taxon>
        <taxon>Corynebacteriaceae</taxon>
        <taxon>Corynebacterium</taxon>
    </lineage>
</organism>
<evidence type="ECO:0000256" key="3">
    <source>
        <dbReference type="ARBA" id="ARBA00022763"/>
    </source>
</evidence>
<keyword evidence="3" id="KW-0227">DNA damage</keyword>
<evidence type="ECO:0000256" key="2">
    <source>
        <dbReference type="ARBA" id="ARBA00022670"/>
    </source>
</evidence>
<keyword evidence="5" id="KW-0190">Covalent protein-DNA linkage</keyword>
<reference evidence="9 10" key="1">
    <citation type="submission" date="2019-10" db="EMBL/GenBank/DDBJ databases">
        <title>Corynebacterium sp novel species isolated from the respiratory tract of Marmot.</title>
        <authorList>
            <person name="Zhang G."/>
        </authorList>
    </citation>
    <scope>NUCLEOTIDE SEQUENCE [LARGE SCALE GENOMIC DNA]</scope>
    <source>
        <strain evidence="9 10">336</strain>
    </source>
</reference>
<dbReference type="SUPFAM" id="SSF143081">
    <property type="entry name" value="BB1717-like"/>
    <property type="match status" value="1"/>
</dbReference>
<dbReference type="InterPro" id="IPR036590">
    <property type="entry name" value="SRAP-like"/>
</dbReference>
<evidence type="ECO:0000256" key="7">
    <source>
        <dbReference type="ARBA" id="ARBA00023239"/>
    </source>
</evidence>
<evidence type="ECO:0000256" key="4">
    <source>
        <dbReference type="ARBA" id="ARBA00022801"/>
    </source>
</evidence>
<dbReference type="InterPro" id="IPR003738">
    <property type="entry name" value="SRAP"/>
</dbReference>
<comment type="caution">
    <text evidence="9">The sequence shown here is derived from an EMBL/GenBank/DDBJ whole genome shotgun (WGS) entry which is preliminary data.</text>
</comment>
<proteinExistence type="inferred from homology"/>
<evidence type="ECO:0000313" key="10">
    <source>
        <dbReference type="Proteomes" id="UP000436181"/>
    </source>
</evidence>
<evidence type="ECO:0000313" key="9">
    <source>
        <dbReference type="EMBL" id="KAB3522988.1"/>
    </source>
</evidence>
<evidence type="ECO:0000256" key="1">
    <source>
        <dbReference type="ARBA" id="ARBA00008136"/>
    </source>
</evidence>
<evidence type="ECO:0000256" key="6">
    <source>
        <dbReference type="ARBA" id="ARBA00023125"/>
    </source>
</evidence>
<sequence>MCGRYVLFSSMEQIASTVAQHLSQGPSPQTVQTQELQPNFNVAPTHVVPIIRLFQGVPTVGPAQWGYPPRTVFNARGETLKDKPLFTGSLPCAFVMDGWYEWTGERGEKQPWFTHCADEQPLIVAGLCTVREGVLYATIVTCAAVPELEWLHHRMPRLLLGEGELDAWLQGEDWSVLATIDAEAVAHAGLTSRKASRQVGSVRNNSPALIGWE</sequence>
<comment type="similarity">
    <text evidence="1 8">Belongs to the SOS response-associated peptidase family.</text>
</comment>
<accession>A0ABQ6VF84</accession>
<keyword evidence="4 8" id="KW-0378">Hydrolase</keyword>
<dbReference type="RefSeq" id="WP_151843815.1">
    <property type="nucleotide sequence ID" value="NZ_WBZJ01000001.1"/>
</dbReference>
<keyword evidence="2 8" id="KW-0645">Protease</keyword>
<protein>
    <recommendedName>
        <fullName evidence="8">Abasic site processing protein</fullName>
        <ecNumber evidence="8">3.4.-.-</ecNumber>
    </recommendedName>
</protein>
<gene>
    <name evidence="9" type="ORF">F8377_02145</name>
</gene>
<dbReference type="Pfam" id="PF02586">
    <property type="entry name" value="SRAP"/>
    <property type="match status" value="1"/>
</dbReference>
<evidence type="ECO:0000256" key="8">
    <source>
        <dbReference type="RuleBase" id="RU364100"/>
    </source>
</evidence>
<dbReference type="Gene3D" id="3.90.1680.10">
    <property type="entry name" value="SOS response associated peptidase-like"/>
    <property type="match status" value="1"/>
</dbReference>